<sequence>MSFVNFRVPGAAGTLYSVDFKVYSDEHRIANSGYHMLDPTEEALADSANTFTDAAAWRTANAKIFTDLEAAKTTDGDGA</sequence>
<evidence type="ECO:0000313" key="1">
    <source>
        <dbReference type="EMBL" id="AWD90458.1"/>
    </source>
</evidence>
<organism evidence="1 2">
    <name type="scientific">Erwinia phage Cronus</name>
    <dbReference type="NCBI Taxonomy" id="2163633"/>
    <lineage>
        <taxon>Viruses</taxon>
        <taxon>Duplodnaviria</taxon>
        <taxon>Heunggongvirae</taxon>
        <taxon>Uroviricota</taxon>
        <taxon>Caudoviricetes</taxon>
        <taxon>Pantevenvirales</taxon>
        <taxon>Straboviridae</taxon>
        <taxon>Tevenvirinae</taxon>
        <taxon>Risoevirus</taxon>
        <taxon>Risoevirus cronus</taxon>
        <taxon>Roskildevirus cronus</taxon>
    </lineage>
</organism>
<evidence type="ECO:0000313" key="2">
    <source>
        <dbReference type="Proteomes" id="UP000246316"/>
    </source>
</evidence>
<accession>A0A2S1GM40</accession>
<keyword evidence="2" id="KW-1185">Reference proteome</keyword>
<dbReference type="Proteomes" id="UP000246316">
    <property type="component" value="Segment"/>
</dbReference>
<name>A0A2S1GM40_9CAUD</name>
<dbReference type="InterPro" id="IPR038151">
    <property type="entry name" value="Soc_sf"/>
</dbReference>
<dbReference type="RefSeq" id="YP_010094966.1">
    <property type="nucleotide sequence ID" value="NC_055743.1"/>
</dbReference>
<dbReference type="KEGG" id="vg:65112600"/>
<reference evidence="1" key="1">
    <citation type="submission" date="2018-03" db="EMBL/GenBank/DDBJ databases">
        <title>Phage therapy in agriculture - a green tech approach to combat plant pathogenic bacteria.</title>
        <authorList>
            <person name="Carstens A.B."/>
            <person name="Djurhuus A.M."/>
            <person name="Hansen L.H."/>
        </authorList>
    </citation>
    <scope>NUCLEOTIDE SEQUENCE [LARGE SCALE GENOMIC DNA]</scope>
</reference>
<proteinExistence type="predicted"/>
<dbReference type="GeneID" id="65112600"/>
<dbReference type="Gene3D" id="3.90.930.20">
    <property type="entry name" value="Small outer capsid protein Soc"/>
    <property type="match status" value="1"/>
</dbReference>
<dbReference type="EMBL" id="MH059636">
    <property type="protein sequence ID" value="AWD90458.1"/>
    <property type="molecule type" value="Genomic_DNA"/>
</dbReference>
<protein>
    <submittedName>
        <fullName evidence="1">Small outer capsid protein</fullName>
    </submittedName>
</protein>